<dbReference type="EMBL" id="QJSW01000004">
    <property type="protein sequence ID" value="PYE50182.1"/>
    <property type="molecule type" value="Genomic_DNA"/>
</dbReference>
<dbReference type="PANTHER" id="PTHR30126:SF40">
    <property type="entry name" value="HTH-TYPE TRANSCRIPTIONAL REGULATOR GLTR"/>
    <property type="match status" value="1"/>
</dbReference>
<name>A0A2V4VAZ7_PAEBA</name>
<dbReference type="PANTHER" id="PTHR30126">
    <property type="entry name" value="HTH-TYPE TRANSCRIPTIONAL REGULATOR"/>
    <property type="match status" value="1"/>
</dbReference>
<gene>
    <name evidence="6" type="ORF">DFQ00_104140</name>
    <name evidence="7" type="ORF">HUB98_00145</name>
</gene>
<dbReference type="Pfam" id="PF03466">
    <property type="entry name" value="LysR_substrate"/>
    <property type="match status" value="1"/>
</dbReference>
<keyword evidence="2" id="KW-0805">Transcription regulation</keyword>
<organism evidence="6 8">
    <name type="scientific">Paenibacillus barcinonensis</name>
    <dbReference type="NCBI Taxonomy" id="198119"/>
    <lineage>
        <taxon>Bacteria</taxon>
        <taxon>Bacillati</taxon>
        <taxon>Bacillota</taxon>
        <taxon>Bacilli</taxon>
        <taxon>Bacillales</taxon>
        <taxon>Paenibacillaceae</taxon>
        <taxon>Paenibacillus</taxon>
    </lineage>
</organism>
<accession>A0A2V4VAZ7</accession>
<dbReference type="RefSeq" id="WP_110896030.1">
    <property type="nucleotide sequence ID" value="NZ_CP054614.1"/>
</dbReference>
<dbReference type="GO" id="GO:0000976">
    <property type="term" value="F:transcription cis-regulatory region binding"/>
    <property type="evidence" value="ECO:0007669"/>
    <property type="project" value="TreeGrafter"/>
</dbReference>
<feature type="domain" description="HTH lysR-type" evidence="5">
    <location>
        <begin position="1"/>
        <end position="58"/>
    </location>
</feature>
<dbReference type="SUPFAM" id="SSF53850">
    <property type="entry name" value="Periplasmic binding protein-like II"/>
    <property type="match status" value="1"/>
</dbReference>
<protein>
    <submittedName>
        <fullName evidence="6">DNA-binding transcriptional LysR family regulator</fullName>
    </submittedName>
    <submittedName>
        <fullName evidence="7">LysR family transcriptional regulator</fullName>
    </submittedName>
</protein>
<dbReference type="EMBL" id="CP054614">
    <property type="protein sequence ID" value="QKS54883.1"/>
    <property type="molecule type" value="Genomic_DNA"/>
</dbReference>
<evidence type="ECO:0000313" key="6">
    <source>
        <dbReference type="EMBL" id="PYE50182.1"/>
    </source>
</evidence>
<comment type="similarity">
    <text evidence="1">Belongs to the LysR transcriptional regulatory family.</text>
</comment>
<evidence type="ECO:0000256" key="3">
    <source>
        <dbReference type="ARBA" id="ARBA00023125"/>
    </source>
</evidence>
<evidence type="ECO:0000256" key="1">
    <source>
        <dbReference type="ARBA" id="ARBA00009437"/>
    </source>
</evidence>
<sequence>MNLHGLRLFHAIVRYGGVTRAAEELNISQPAVSSQVKRFEREIGIQLFVSEGRKLVLTDAGTQLITYAERLFMLEQEVEHFVEDMIQGRKGLIRLSATYLPSNFLLPSWIARFKQAHEDVEIIVSTSNTQMAFDQLLRYEAEIAIYGGSGVSHPGVHWDKLFEDEMWFVVHPDHAYAGQTISLQQMVAEPFIMREQGSATRERLAALCTNNNLPSPRIALQFDGLNETISAVKAGYGANFISSLVVREDVQQGRLARVFVDNVKLQNTIAICTRAGEKLSPAASQLVQWIRQESLVMQHE</sequence>
<dbReference type="InterPro" id="IPR005119">
    <property type="entry name" value="LysR_subst-bd"/>
</dbReference>
<dbReference type="OrthoDB" id="9803735at2"/>
<keyword evidence="4" id="KW-0804">Transcription</keyword>
<dbReference type="Gene3D" id="3.40.190.290">
    <property type="match status" value="1"/>
</dbReference>
<dbReference type="InterPro" id="IPR000847">
    <property type="entry name" value="LysR_HTH_N"/>
</dbReference>
<dbReference type="Gene3D" id="1.10.10.10">
    <property type="entry name" value="Winged helix-like DNA-binding domain superfamily/Winged helix DNA-binding domain"/>
    <property type="match status" value="1"/>
</dbReference>
<dbReference type="Proteomes" id="UP000509327">
    <property type="component" value="Chromosome"/>
</dbReference>
<evidence type="ECO:0000313" key="7">
    <source>
        <dbReference type="EMBL" id="QKS54883.1"/>
    </source>
</evidence>
<reference evidence="7 9" key="2">
    <citation type="submission" date="2020-06" db="EMBL/GenBank/DDBJ databases">
        <title>Complete genome of Paenibacillus barcinonensis KACC11450.</title>
        <authorList>
            <person name="Kim M."/>
            <person name="Park Y.-J."/>
            <person name="Shin J.-H."/>
        </authorList>
    </citation>
    <scope>NUCLEOTIDE SEQUENCE [LARGE SCALE GENOMIC DNA]</scope>
    <source>
        <strain evidence="7 9">KACC11450</strain>
    </source>
</reference>
<dbReference type="PRINTS" id="PR00039">
    <property type="entry name" value="HTHLYSR"/>
</dbReference>
<evidence type="ECO:0000313" key="9">
    <source>
        <dbReference type="Proteomes" id="UP000509327"/>
    </source>
</evidence>
<dbReference type="InterPro" id="IPR036390">
    <property type="entry name" value="WH_DNA-bd_sf"/>
</dbReference>
<reference evidence="6 8" key="1">
    <citation type="submission" date="2018-06" db="EMBL/GenBank/DDBJ databases">
        <title>Genomic Encyclopedia of Type Strains, Phase III (KMG-III): the genomes of soil and plant-associated and newly described type strains.</title>
        <authorList>
            <person name="Whitman W."/>
        </authorList>
    </citation>
    <scope>NUCLEOTIDE SEQUENCE [LARGE SCALE GENOMIC DNA]</scope>
    <source>
        <strain evidence="6 8">CECT 7022</strain>
    </source>
</reference>
<evidence type="ECO:0000256" key="2">
    <source>
        <dbReference type="ARBA" id="ARBA00023015"/>
    </source>
</evidence>
<evidence type="ECO:0000259" key="5">
    <source>
        <dbReference type="PROSITE" id="PS50931"/>
    </source>
</evidence>
<dbReference type="GO" id="GO:0003700">
    <property type="term" value="F:DNA-binding transcription factor activity"/>
    <property type="evidence" value="ECO:0007669"/>
    <property type="project" value="InterPro"/>
</dbReference>
<dbReference type="SUPFAM" id="SSF46785">
    <property type="entry name" value="Winged helix' DNA-binding domain"/>
    <property type="match status" value="1"/>
</dbReference>
<evidence type="ECO:0000313" key="8">
    <source>
        <dbReference type="Proteomes" id="UP000247790"/>
    </source>
</evidence>
<keyword evidence="9" id="KW-1185">Reference proteome</keyword>
<dbReference type="PROSITE" id="PS50931">
    <property type="entry name" value="HTH_LYSR"/>
    <property type="match status" value="1"/>
</dbReference>
<proteinExistence type="inferred from homology"/>
<evidence type="ECO:0000256" key="4">
    <source>
        <dbReference type="ARBA" id="ARBA00023163"/>
    </source>
</evidence>
<dbReference type="Proteomes" id="UP000247790">
    <property type="component" value="Unassembled WGS sequence"/>
</dbReference>
<dbReference type="InterPro" id="IPR036388">
    <property type="entry name" value="WH-like_DNA-bd_sf"/>
</dbReference>
<dbReference type="AlphaFoldDB" id="A0A2V4VAZ7"/>
<dbReference type="FunFam" id="1.10.10.10:FF:000001">
    <property type="entry name" value="LysR family transcriptional regulator"/>
    <property type="match status" value="1"/>
</dbReference>
<keyword evidence="3 6" id="KW-0238">DNA-binding</keyword>
<dbReference type="Pfam" id="PF00126">
    <property type="entry name" value="HTH_1"/>
    <property type="match status" value="1"/>
</dbReference>